<feature type="region of interest" description="Disordered" evidence="1">
    <location>
        <begin position="69"/>
        <end position="124"/>
    </location>
</feature>
<evidence type="ECO:0000313" key="5">
    <source>
        <dbReference type="Proteomes" id="UP001175227"/>
    </source>
</evidence>
<keyword evidence="5" id="KW-1185">Reference proteome</keyword>
<proteinExistence type="predicted"/>
<evidence type="ECO:0000256" key="2">
    <source>
        <dbReference type="SAM" id="SignalP"/>
    </source>
</evidence>
<protein>
    <submittedName>
        <fullName evidence="4">Uncharacterized protein</fullName>
    </submittedName>
</protein>
<gene>
    <name evidence="3" type="ORF">IW261DRAFT_1427649</name>
    <name evidence="4" type="ORF">IW261DRAFT_1427652</name>
</gene>
<reference evidence="4" key="1">
    <citation type="submission" date="2023-06" db="EMBL/GenBank/DDBJ databases">
        <authorList>
            <consortium name="Lawrence Berkeley National Laboratory"/>
            <person name="Ahrendt S."/>
            <person name="Sahu N."/>
            <person name="Indic B."/>
            <person name="Wong-Bajracharya J."/>
            <person name="Merenyi Z."/>
            <person name="Ke H.-M."/>
            <person name="Monk M."/>
            <person name="Kocsube S."/>
            <person name="Drula E."/>
            <person name="Lipzen A."/>
            <person name="Balint B."/>
            <person name="Henrissat B."/>
            <person name="Andreopoulos B."/>
            <person name="Martin F.M."/>
            <person name="Harder C.B."/>
            <person name="Rigling D."/>
            <person name="Ford K.L."/>
            <person name="Foster G.D."/>
            <person name="Pangilinan J."/>
            <person name="Papanicolaou A."/>
            <person name="Barry K."/>
            <person name="LaButti K."/>
            <person name="Viragh M."/>
            <person name="Koriabine M."/>
            <person name="Yan M."/>
            <person name="Riley R."/>
            <person name="Champramary S."/>
            <person name="Plett K.L."/>
            <person name="Tsai I.J."/>
            <person name="Slot J."/>
            <person name="Sipos G."/>
            <person name="Plett J."/>
            <person name="Nagy L.G."/>
            <person name="Grigoriev I.V."/>
        </authorList>
    </citation>
    <scope>NUCLEOTIDE SEQUENCE</scope>
    <source>
        <strain evidence="4">ICMP 16352</strain>
    </source>
</reference>
<comment type="caution">
    <text evidence="4">The sequence shown here is derived from an EMBL/GenBank/DDBJ whole genome shotgun (WGS) entry which is preliminary data.</text>
</comment>
<feature type="chain" id="PRO_5041589122" evidence="2">
    <location>
        <begin position="22"/>
        <end position="124"/>
    </location>
</feature>
<evidence type="ECO:0000313" key="3">
    <source>
        <dbReference type="EMBL" id="KAK0463380.1"/>
    </source>
</evidence>
<evidence type="ECO:0000256" key="1">
    <source>
        <dbReference type="SAM" id="MobiDB-lite"/>
    </source>
</evidence>
<evidence type="ECO:0000313" key="4">
    <source>
        <dbReference type="EMBL" id="KAK0463383.1"/>
    </source>
</evidence>
<name>A0AA39ND08_9AGAR</name>
<sequence>MITDLALVHLGFFFFFAAKRSENSCGIGGSYSGAGYFSYDSPYIEVDCSQSEKHRLHLIAVATLTSSKHSRTGAVKNVHPEPTADGTEGQSGNPRRGEGAKGIGGNRRGEMETGPDKYGWPFSS</sequence>
<accession>A0AA39ND08</accession>
<dbReference type="EMBL" id="JAUEPR010000110">
    <property type="protein sequence ID" value="KAK0463383.1"/>
    <property type="molecule type" value="Genomic_DNA"/>
</dbReference>
<organism evidence="4 5">
    <name type="scientific">Armillaria novae-zelandiae</name>
    <dbReference type="NCBI Taxonomy" id="153914"/>
    <lineage>
        <taxon>Eukaryota</taxon>
        <taxon>Fungi</taxon>
        <taxon>Dikarya</taxon>
        <taxon>Basidiomycota</taxon>
        <taxon>Agaricomycotina</taxon>
        <taxon>Agaricomycetes</taxon>
        <taxon>Agaricomycetidae</taxon>
        <taxon>Agaricales</taxon>
        <taxon>Marasmiineae</taxon>
        <taxon>Physalacriaceae</taxon>
        <taxon>Armillaria</taxon>
    </lineage>
</organism>
<keyword evidence="2" id="KW-0732">Signal</keyword>
<dbReference type="AlphaFoldDB" id="A0AA39ND08"/>
<feature type="signal peptide" evidence="2">
    <location>
        <begin position="1"/>
        <end position="21"/>
    </location>
</feature>
<dbReference type="Proteomes" id="UP001175227">
    <property type="component" value="Unassembled WGS sequence"/>
</dbReference>
<dbReference type="EMBL" id="JAUEPR010000110">
    <property type="protein sequence ID" value="KAK0463380.1"/>
    <property type="molecule type" value="Genomic_DNA"/>
</dbReference>